<name>A0A6C0HWY6_9ZZZZ</name>
<dbReference type="AlphaFoldDB" id="A0A6C0HWY6"/>
<reference evidence="2" key="1">
    <citation type="journal article" date="2020" name="Nature">
        <title>Giant virus diversity and host interactions through global metagenomics.</title>
        <authorList>
            <person name="Schulz F."/>
            <person name="Roux S."/>
            <person name="Paez-Espino D."/>
            <person name="Jungbluth S."/>
            <person name="Walsh D.A."/>
            <person name="Denef V.J."/>
            <person name="McMahon K.D."/>
            <person name="Konstantinidis K.T."/>
            <person name="Eloe-Fadrosh E.A."/>
            <person name="Kyrpides N.C."/>
            <person name="Woyke T."/>
        </authorList>
    </citation>
    <scope>NUCLEOTIDE SEQUENCE</scope>
    <source>
        <strain evidence="2">GVMAG-M-3300023184-177</strain>
    </source>
</reference>
<proteinExistence type="predicted"/>
<dbReference type="Pfam" id="PF13391">
    <property type="entry name" value="HNH_2"/>
    <property type="match status" value="1"/>
</dbReference>
<sequence>MDKLEQYLINSNGTIYLNDIDYSIFDYDNYDDFELDLYFLINTLYSNYKIFKNKQDRVEQEQFRRNLINKYNKCVITSSACLSELEAAHIISFSEDSTNNTIDNGLLLKSNIHKTFDDNLWAINPITFLIEVKENINAGEIMNYNNTKVNIVFSDKMIYNLKKRYNDFQRL</sequence>
<evidence type="ECO:0000313" key="2">
    <source>
        <dbReference type="EMBL" id="QHT84737.1"/>
    </source>
</evidence>
<evidence type="ECO:0000259" key="1">
    <source>
        <dbReference type="Pfam" id="PF13391"/>
    </source>
</evidence>
<feature type="domain" description="HNH nuclease" evidence="1">
    <location>
        <begin position="74"/>
        <end position="124"/>
    </location>
</feature>
<organism evidence="2">
    <name type="scientific">viral metagenome</name>
    <dbReference type="NCBI Taxonomy" id="1070528"/>
    <lineage>
        <taxon>unclassified sequences</taxon>
        <taxon>metagenomes</taxon>
        <taxon>organismal metagenomes</taxon>
    </lineage>
</organism>
<protein>
    <recommendedName>
        <fullName evidence="1">HNH nuclease domain-containing protein</fullName>
    </recommendedName>
</protein>
<dbReference type="EMBL" id="MN740025">
    <property type="protein sequence ID" value="QHT84737.1"/>
    <property type="molecule type" value="Genomic_DNA"/>
</dbReference>
<dbReference type="InterPro" id="IPR003615">
    <property type="entry name" value="HNH_nuc"/>
</dbReference>
<accession>A0A6C0HWY6</accession>